<comment type="subunit">
    <text evidence="4">Interacts with KDM5B. Interacts with GRG6/TLE6. Interacts with TLE1; the interaction is inhibited by interaction with TLE6/GRG6.</text>
</comment>
<keyword evidence="5" id="KW-0539">Nucleus</keyword>
<dbReference type="SMART" id="SM00339">
    <property type="entry name" value="FH"/>
    <property type="match status" value="1"/>
</dbReference>
<dbReference type="InterPro" id="IPR036388">
    <property type="entry name" value="WH-like_DNA-bd_sf"/>
</dbReference>
<keyword evidence="1 5" id="KW-0238">DNA-binding</keyword>
<dbReference type="InterPro" id="IPR047208">
    <property type="entry name" value="FOXG1"/>
</dbReference>
<name>A0ABQ9WCY7_SAGOE</name>
<evidence type="ECO:0000313" key="9">
    <source>
        <dbReference type="Proteomes" id="UP001266305"/>
    </source>
</evidence>
<dbReference type="EMBL" id="JASSZA010000001">
    <property type="protein sequence ID" value="KAK2119507.1"/>
    <property type="molecule type" value="Genomic_DNA"/>
</dbReference>
<proteinExistence type="predicted"/>
<feature type="DNA-binding region" description="Fork-head" evidence="5">
    <location>
        <begin position="1"/>
        <end position="84"/>
    </location>
</feature>
<dbReference type="SUPFAM" id="SSF46785">
    <property type="entry name" value="Winged helix' DNA-binding domain"/>
    <property type="match status" value="1"/>
</dbReference>
<evidence type="ECO:0000256" key="5">
    <source>
        <dbReference type="PROSITE-ProRule" id="PRU00089"/>
    </source>
</evidence>
<comment type="caution">
    <text evidence="8">The sequence shown here is derived from an EMBL/GenBank/DDBJ whole genome shotgun (WGS) entry which is preliminary data.</text>
</comment>
<feature type="region of interest" description="Disordered" evidence="6">
    <location>
        <begin position="81"/>
        <end position="102"/>
    </location>
</feature>
<evidence type="ECO:0000259" key="7">
    <source>
        <dbReference type="PROSITE" id="PS50039"/>
    </source>
</evidence>
<evidence type="ECO:0000256" key="4">
    <source>
        <dbReference type="ARBA" id="ARBA00046884"/>
    </source>
</evidence>
<keyword evidence="9" id="KW-1185">Reference proteome</keyword>
<organism evidence="8 9">
    <name type="scientific">Saguinus oedipus</name>
    <name type="common">Cotton-top tamarin</name>
    <name type="synonym">Oedipomidas oedipus</name>
    <dbReference type="NCBI Taxonomy" id="9490"/>
    <lineage>
        <taxon>Eukaryota</taxon>
        <taxon>Metazoa</taxon>
        <taxon>Chordata</taxon>
        <taxon>Craniata</taxon>
        <taxon>Vertebrata</taxon>
        <taxon>Euteleostomi</taxon>
        <taxon>Mammalia</taxon>
        <taxon>Eutheria</taxon>
        <taxon>Euarchontoglires</taxon>
        <taxon>Primates</taxon>
        <taxon>Haplorrhini</taxon>
        <taxon>Platyrrhini</taxon>
        <taxon>Cebidae</taxon>
        <taxon>Callitrichinae</taxon>
        <taxon>Saguinus</taxon>
    </lineage>
</organism>
<evidence type="ECO:0000256" key="6">
    <source>
        <dbReference type="SAM" id="MobiDB-lite"/>
    </source>
</evidence>
<dbReference type="PANTHER" id="PTHR46617:SF3">
    <property type="entry name" value="FORKHEAD BOX PROTEIN G1"/>
    <property type="match status" value="1"/>
</dbReference>
<dbReference type="Proteomes" id="UP001266305">
    <property type="component" value="Unassembled WGS sequence"/>
</dbReference>
<dbReference type="InterPro" id="IPR036390">
    <property type="entry name" value="WH_DNA-bd_sf"/>
</dbReference>
<dbReference type="PANTHER" id="PTHR46617">
    <property type="entry name" value="FORKHEAD BOX PROTEIN G1"/>
    <property type="match status" value="1"/>
</dbReference>
<evidence type="ECO:0000313" key="8">
    <source>
        <dbReference type="EMBL" id="KAK2119507.1"/>
    </source>
</evidence>
<dbReference type="PROSITE" id="PS50039">
    <property type="entry name" value="FORK_HEAD_3"/>
    <property type="match status" value="1"/>
</dbReference>
<feature type="region of interest" description="Disordered" evidence="6">
    <location>
        <begin position="162"/>
        <end position="184"/>
    </location>
</feature>
<dbReference type="Gene3D" id="1.10.10.10">
    <property type="entry name" value="Winged helix-like DNA-binding domain superfamily/Winged helix DNA-binding domain"/>
    <property type="match status" value="1"/>
</dbReference>
<reference evidence="8 9" key="1">
    <citation type="submission" date="2023-05" db="EMBL/GenBank/DDBJ databases">
        <title>B98-5 Cell Line De Novo Hybrid Assembly: An Optical Mapping Approach.</title>
        <authorList>
            <person name="Kananen K."/>
            <person name="Auerbach J.A."/>
            <person name="Kautto E."/>
            <person name="Blachly J.S."/>
        </authorList>
    </citation>
    <scope>NUCLEOTIDE SEQUENCE [LARGE SCALE GENOMIC DNA]</scope>
    <source>
        <strain evidence="8">B95-8</strain>
        <tissue evidence="8">Cell line</tissue>
    </source>
</reference>
<dbReference type="InterPro" id="IPR001766">
    <property type="entry name" value="Fork_head_dom"/>
</dbReference>
<dbReference type="Pfam" id="PF00250">
    <property type="entry name" value="Forkhead"/>
    <property type="match status" value="1"/>
</dbReference>
<comment type="function">
    <text evidence="2">Transcription repression factor which plays an important role in the establishment of the regional subdivision of the developing brain and in the development of the telencephalon.</text>
</comment>
<protein>
    <recommendedName>
        <fullName evidence="3">Forkhead box protein G1</fullName>
    </recommendedName>
</protein>
<accession>A0ABQ9WCY7</accession>
<comment type="subcellular location">
    <subcellularLocation>
        <location evidence="5">Nucleus</location>
    </subcellularLocation>
</comment>
<sequence>MMAIRQNPEKRLTLNGIYEFIMNFPYYRENKQSWQNSICHNLSLNKCFVKVPRHYDDPGKGNYWMLDPSSDDVFIGGTTGKLRRRSTTSRAKPHLHRPHLHGPRRLPLLAHVALPVPAPPPRQQHFELQRHHVGLPQPPHALQLRVDSELAGQQRLLLHGQRSERGPAGQRGDPVHHAPPHGHRARRLRALWSVGALLRDLLPQPLLRQPARGPDQLLFPPHPAPVNDFAEQHVHERQGRVLLHVAAAPLDPAL</sequence>
<dbReference type="PRINTS" id="PR00053">
    <property type="entry name" value="FORKHEAD"/>
</dbReference>
<evidence type="ECO:0000256" key="2">
    <source>
        <dbReference type="ARBA" id="ARBA00034686"/>
    </source>
</evidence>
<evidence type="ECO:0000256" key="1">
    <source>
        <dbReference type="ARBA" id="ARBA00023125"/>
    </source>
</evidence>
<evidence type="ECO:0000256" key="3">
    <source>
        <dbReference type="ARBA" id="ARBA00034868"/>
    </source>
</evidence>
<gene>
    <name evidence="8" type="ORF">P7K49_000893</name>
</gene>
<feature type="domain" description="Fork-head" evidence="7">
    <location>
        <begin position="1"/>
        <end position="84"/>
    </location>
</feature>